<accession>A0ABX2TBE3</accession>
<dbReference type="Gene3D" id="2.30.30.130">
    <property type="entry name" value="Transposase, Mu, C-terminal"/>
    <property type="match status" value="1"/>
</dbReference>
<dbReference type="InterPro" id="IPR036397">
    <property type="entry name" value="RNaseH_sf"/>
</dbReference>
<evidence type="ECO:0000313" key="4">
    <source>
        <dbReference type="Proteomes" id="UP000584642"/>
    </source>
</evidence>
<dbReference type="RefSeq" id="WP_180287629.1">
    <property type="nucleotide sequence ID" value="NZ_JABFFR010000005.1"/>
</dbReference>
<dbReference type="InterPro" id="IPR009057">
    <property type="entry name" value="Homeodomain-like_sf"/>
</dbReference>
<dbReference type="InterPro" id="IPR015378">
    <property type="entry name" value="Transposase-like_Mu_C"/>
</dbReference>
<evidence type="ECO:0000259" key="2">
    <source>
        <dbReference type="PROSITE" id="PS51702"/>
    </source>
</evidence>
<comment type="caution">
    <text evidence="3">The sequence shown here is derived from an EMBL/GenBank/DDBJ whole genome shotgun (WGS) entry which is preliminary data.</text>
</comment>
<dbReference type="Gene3D" id="3.30.420.10">
    <property type="entry name" value="Ribonuclease H-like superfamily/Ribonuclease H"/>
    <property type="match status" value="1"/>
</dbReference>
<dbReference type="Gene3D" id="1.10.10.60">
    <property type="entry name" value="Homeodomain-like"/>
    <property type="match status" value="2"/>
</dbReference>
<dbReference type="Proteomes" id="UP000584642">
    <property type="component" value="Unassembled WGS sequence"/>
</dbReference>
<dbReference type="Pfam" id="PF02914">
    <property type="entry name" value="DDE_2"/>
    <property type="match status" value="1"/>
</dbReference>
<dbReference type="Pfam" id="PF09039">
    <property type="entry name" value="HTH_Tnp_Mu_2"/>
    <property type="match status" value="1"/>
</dbReference>
<dbReference type="InterPro" id="IPR012337">
    <property type="entry name" value="RNaseH-like_sf"/>
</dbReference>
<dbReference type="InterPro" id="IPR015126">
    <property type="entry name" value="Mu_I-gamma"/>
</dbReference>
<dbReference type="PROSITE" id="PS51702">
    <property type="entry name" value="HTH_MU"/>
    <property type="match status" value="1"/>
</dbReference>
<dbReference type="Pfam" id="PF09299">
    <property type="entry name" value="Mu-transpos_C"/>
    <property type="match status" value="1"/>
</dbReference>
<feature type="domain" description="HTH Mu-type" evidence="2">
    <location>
        <begin position="1"/>
        <end position="60"/>
    </location>
</feature>
<dbReference type="EMBL" id="JABFDB010000005">
    <property type="protein sequence ID" value="NYZ20015.1"/>
    <property type="molecule type" value="Genomic_DNA"/>
</dbReference>
<evidence type="ECO:0000256" key="1">
    <source>
        <dbReference type="SAM" id="MobiDB-lite"/>
    </source>
</evidence>
<dbReference type="InterPro" id="IPR009004">
    <property type="entry name" value="Transposase_Mu_C"/>
</dbReference>
<dbReference type="Gene3D" id="6.10.250.2550">
    <property type="match status" value="1"/>
</dbReference>
<protein>
    <recommendedName>
        <fullName evidence="2">HTH Mu-type domain-containing protein</fullName>
    </recommendedName>
</protein>
<gene>
    <name evidence="3" type="ORF">HND93_09840</name>
</gene>
<organism evidence="3 4">
    <name type="scientific">Azospirillum oleiclasticum</name>
    <dbReference type="NCBI Taxonomy" id="2735135"/>
    <lineage>
        <taxon>Bacteria</taxon>
        <taxon>Pseudomonadati</taxon>
        <taxon>Pseudomonadota</taxon>
        <taxon>Alphaproteobacteria</taxon>
        <taxon>Rhodospirillales</taxon>
        <taxon>Azospirillaceae</taxon>
        <taxon>Azospirillum</taxon>
    </lineage>
</organism>
<dbReference type="SUPFAM" id="SSF46689">
    <property type="entry name" value="Homeodomain-like"/>
    <property type="match status" value="2"/>
</dbReference>
<name>A0ABX2TBE3_9PROT</name>
<dbReference type="InterPro" id="IPR004189">
    <property type="entry name" value="Phage_Mu_transposase"/>
</dbReference>
<reference evidence="3 4" key="1">
    <citation type="submission" date="2020-05" db="EMBL/GenBank/DDBJ databases">
        <title>Azospirillum oleiclasticum sp. nov, a nitrogen-fixing and heavy crude oil-emulsifying bacterium isolated from the crude oil of Yumen Oilfield.</title>
        <authorList>
            <person name="Wu D."/>
            <person name="Cai M."/>
            <person name="Zhang X."/>
        </authorList>
    </citation>
    <scope>NUCLEOTIDE SEQUENCE [LARGE SCALE GENOMIC DNA]</scope>
    <source>
        <strain evidence="3 4">ROY-1-1-2</strain>
    </source>
</reference>
<dbReference type="InterPro" id="IPR003314">
    <property type="entry name" value="Mu-type_HTH"/>
</dbReference>
<dbReference type="SUPFAM" id="SSF53098">
    <property type="entry name" value="Ribonuclease H-like"/>
    <property type="match status" value="1"/>
</dbReference>
<evidence type="ECO:0000313" key="3">
    <source>
        <dbReference type="EMBL" id="NYZ20015.1"/>
    </source>
</evidence>
<dbReference type="SUPFAM" id="SSF50610">
    <property type="entry name" value="mu transposase, C-terminal domain"/>
    <property type="match status" value="1"/>
</dbReference>
<feature type="compositionally biased region" description="Low complexity" evidence="1">
    <location>
        <begin position="607"/>
        <end position="616"/>
    </location>
</feature>
<keyword evidence="4" id="KW-1185">Reference proteome</keyword>
<proteinExistence type="predicted"/>
<sequence length="636" mass="69087">MATIAEALGIDRSAVVKRAKSEHWLHTTERTQGGRRHLYPIGALPTDVRAKVEIAAAKLALAAIATPAPANDDPVTEAAAASADSATAWAWFDRQPDSTKAEARRKAEALDAIATLVGQGLGLTAARDSVAAAIGDSPRTLIRWGKRVTGVPRADWLPALADQYAGGTRTAACTPAAWEAFKADYLRQEQPTAASCYGRLARAAKAEGWTIPSLKTLERRIEAEVPQAVRTLLRQGPEALKRSYPHQTRDRSVFTAMQAVNADGHKFDVFAKWPDGTVARPVMVAFQDLYSGKILSWRIGRSECQEAVRLTIRDMVATFGIPEQCWLDNGRNFASKWITGGTANRYRFKVKDDEPAGALTLLGVQVHWTTPYWGQAKPIERAFRDLCDTVAKHPACAGAWTGNNPMAKPENYGSKAIPIADFIAMANQEIAHHNARPGRRAATAAGRSLDETFAESYATSVVRRATEEQLRQMLLAGEGLRLDGKSGELKLWGNRYWTEALSNHAGRKVVVRFDPENLAAPVPVYTLDGRYIATAERREAAGFDNVADGKSFNRARGDYLRATRQAADAQVRLDALDPVARVTELQPATPPKPGVTRLHTPPRRGKAATTTEPTAAPTADTVTDLLTAGLARLRSA</sequence>
<feature type="region of interest" description="Disordered" evidence="1">
    <location>
        <begin position="585"/>
        <end position="616"/>
    </location>
</feature>